<dbReference type="EMBL" id="MH754559">
    <property type="protein sequence ID" value="QDC23094.1"/>
    <property type="molecule type" value="mRNA"/>
</dbReference>
<protein>
    <submittedName>
        <fullName evidence="11">Toxin 12 isoform b</fullName>
    </submittedName>
</protein>
<evidence type="ECO:0000256" key="7">
    <source>
        <dbReference type="ARBA" id="ARBA00023136"/>
    </source>
</evidence>
<proteinExistence type="evidence at transcript level"/>
<keyword evidence="5" id="KW-0800">Toxin</keyword>
<evidence type="ECO:0000256" key="1">
    <source>
        <dbReference type="ARBA" id="ARBA00004175"/>
    </source>
</evidence>
<evidence type="ECO:0000256" key="5">
    <source>
        <dbReference type="ARBA" id="ARBA00022656"/>
    </source>
</evidence>
<evidence type="ECO:0000256" key="9">
    <source>
        <dbReference type="ARBA" id="ARBA00023298"/>
    </source>
</evidence>
<keyword evidence="6" id="KW-0528">Neurotoxin</keyword>
<dbReference type="InterPro" id="IPR011142">
    <property type="entry name" value="Spider_toxin_CSTX_Knottin_CS"/>
</dbReference>
<feature type="signal peptide" evidence="10">
    <location>
        <begin position="1"/>
        <end position="20"/>
    </location>
</feature>
<sequence precursor="true">MKVLVICAVLFLAIFSNSSAETEDDFLEDESFEADDVIPFLAREQVRSDCTLRNHDCTDDRHSCCRSKMFKDVCKCFYPSQRSDTARAKKELCTCQQDKHLKYIEKGLQKAKVLVAG</sequence>
<evidence type="ECO:0000313" key="11">
    <source>
        <dbReference type="EMBL" id="QDC23094.1"/>
    </source>
</evidence>
<keyword evidence="8" id="KW-1015">Disulfide bond</keyword>
<keyword evidence="9" id="KW-1053">Target membrane</keyword>
<keyword evidence="10" id="KW-0732">Signal</keyword>
<evidence type="ECO:0000256" key="6">
    <source>
        <dbReference type="ARBA" id="ARBA00022699"/>
    </source>
</evidence>
<evidence type="ECO:0000256" key="10">
    <source>
        <dbReference type="SAM" id="SignalP"/>
    </source>
</evidence>
<organism evidence="11">
    <name type="scientific">Cupiennius salei</name>
    <name type="common">American wandering spider</name>
    <dbReference type="NCBI Taxonomy" id="6928"/>
    <lineage>
        <taxon>Eukaryota</taxon>
        <taxon>Metazoa</taxon>
        <taxon>Ecdysozoa</taxon>
        <taxon>Arthropoda</taxon>
        <taxon>Chelicerata</taxon>
        <taxon>Arachnida</taxon>
        <taxon>Araneae</taxon>
        <taxon>Araneomorphae</taxon>
        <taxon>Entelegynae</taxon>
        <taxon>Lycosoidea</taxon>
        <taxon>Ctenidae</taxon>
        <taxon>Cupiennius</taxon>
    </lineage>
</organism>
<dbReference type="PROSITE" id="PS60029">
    <property type="entry name" value="SPIDER_CSTX"/>
    <property type="match status" value="1"/>
</dbReference>
<evidence type="ECO:0000256" key="3">
    <source>
        <dbReference type="ARBA" id="ARBA00022525"/>
    </source>
</evidence>
<dbReference type="AlphaFoldDB" id="A0A4Y5UGJ0"/>
<dbReference type="GO" id="GO:0005576">
    <property type="term" value="C:extracellular region"/>
    <property type="evidence" value="ECO:0007669"/>
    <property type="project" value="UniProtKB-SubCell"/>
</dbReference>
<keyword evidence="4" id="KW-1052">Target cell membrane</keyword>
<dbReference type="GO" id="GO:0044218">
    <property type="term" value="C:other organism cell membrane"/>
    <property type="evidence" value="ECO:0007669"/>
    <property type="project" value="UniProtKB-KW"/>
</dbReference>
<name>A0A4Y5UGJ0_CUPSA</name>
<reference evidence="11" key="1">
    <citation type="journal article" date="2019" name="Toxins">
        <title>The dual prey-inactivation strategy of spiders-in-depth venomic analysis of Cupiennius salei.</title>
        <authorList>
            <person name="Kuhn-Nentwig L."/>
            <person name="Langenegger N."/>
            <person name="Heller M."/>
            <person name="Koua D."/>
            <person name="Nentwig W."/>
        </authorList>
    </citation>
    <scope>NUCLEOTIDE SEQUENCE</scope>
    <source>
        <tissue evidence="11">Venom gland</tissue>
    </source>
</reference>
<accession>A0A4Y5UGJ0</accession>
<evidence type="ECO:0000256" key="8">
    <source>
        <dbReference type="ARBA" id="ARBA00023157"/>
    </source>
</evidence>
<comment type="subcellular location">
    <subcellularLocation>
        <location evidence="2">Secreted</location>
    </subcellularLocation>
    <subcellularLocation>
        <location evidence="1">Target cell membrane</location>
    </subcellularLocation>
</comment>
<dbReference type="Pfam" id="PF10530">
    <property type="entry name" value="Toxin_35"/>
    <property type="match status" value="1"/>
</dbReference>
<evidence type="ECO:0000256" key="4">
    <source>
        <dbReference type="ARBA" id="ARBA00022537"/>
    </source>
</evidence>
<evidence type="ECO:0000256" key="2">
    <source>
        <dbReference type="ARBA" id="ARBA00004613"/>
    </source>
</evidence>
<keyword evidence="3" id="KW-0964">Secreted</keyword>
<dbReference type="InterPro" id="IPR019553">
    <property type="entry name" value="Spider_toxin_CSTX_knottin"/>
</dbReference>
<dbReference type="GO" id="GO:0090729">
    <property type="term" value="F:toxin activity"/>
    <property type="evidence" value="ECO:0007669"/>
    <property type="project" value="UniProtKB-KW"/>
</dbReference>
<keyword evidence="7" id="KW-0472">Membrane</keyword>
<feature type="chain" id="PRO_5021251536" evidence="10">
    <location>
        <begin position="21"/>
        <end position="117"/>
    </location>
</feature>